<evidence type="ECO:0000256" key="8">
    <source>
        <dbReference type="ARBA" id="ARBA00022974"/>
    </source>
</evidence>
<comment type="similarity">
    <text evidence="2">Belongs to the chromogranin/secretogranin protein family.</text>
</comment>
<dbReference type="GO" id="GO:0030141">
    <property type="term" value="C:secretory granule"/>
    <property type="evidence" value="ECO:0007669"/>
    <property type="project" value="InterPro"/>
</dbReference>
<keyword evidence="7 15" id="KW-0732">Signal</keyword>
<feature type="compositionally biased region" description="Basic and acidic residues" evidence="14">
    <location>
        <begin position="65"/>
        <end position="104"/>
    </location>
</feature>
<evidence type="ECO:0000313" key="16">
    <source>
        <dbReference type="EMBL" id="KAK1337283.1"/>
    </source>
</evidence>
<dbReference type="PRINTS" id="PR00659">
    <property type="entry name" value="CHROMOGRANIN"/>
</dbReference>
<evidence type="ECO:0000256" key="10">
    <source>
        <dbReference type="ARBA" id="ARBA00023180"/>
    </source>
</evidence>
<evidence type="ECO:0000256" key="14">
    <source>
        <dbReference type="SAM" id="MobiDB-lite"/>
    </source>
</evidence>
<dbReference type="PROSITE" id="PS00423">
    <property type="entry name" value="GRANINS_2"/>
    <property type="match status" value="1"/>
</dbReference>
<keyword evidence="4" id="KW-0597">Phosphoprotein</keyword>
<evidence type="ECO:0000256" key="15">
    <source>
        <dbReference type="SAM" id="SignalP"/>
    </source>
</evidence>
<dbReference type="GO" id="GO:0005615">
    <property type="term" value="C:extracellular space"/>
    <property type="evidence" value="ECO:0007669"/>
    <property type="project" value="TreeGrafter"/>
</dbReference>
<comment type="subunit">
    <text evidence="13">Interacts with ITPR1 in the secretory granules.</text>
</comment>
<feature type="signal peptide" evidence="15">
    <location>
        <begin position="1"/>
        <end position="20"/>
    </location>
</feature>
<keyword evidence="10" id="KW-0325">Glycoprotein</keyword>
<protein>
    <recommendedName>
        <fullName evidence="11">Secretogranin-1</fullName>
    </recommendedName>
    <alternativeName>
        <fullName evidence="12">Chromogranin-B</fullName>
    </alternativeName>
</protein>
<feature type="compositionally biased region" description="Basic residues" evidence="14">
    <location>
        <begin position="178"/>
        <end position="192"/>
    </location>
</feature>
<keyword evidence="8" id="KW-0654">Proteoglycan</keyword>
<evidence type="ECO:0000256" key="4">
    <source>
        <dbReference type="ARBA" id="ARBA00022553"/>
    </source>
</evidence>
<feature type="region of interest" description="Disordered" evidence="14">
    <location>
        <begin position="65"/>
        <end position="208"/>
    </location>
</feature>
<comment type="subcellular location">
    <subcellularLocation>
        <location evidence="1">Secreted</location>
    </subcellularLocation>
</comment>
<evidence type="ECO:0000256" key="6">
    <source>
        <dbReference type="ARBA" id="ARBA00022685"/>
    </source>
</evidence>
<evidence type="ECO:0000256" key="11">
    <source>
        <dbReference type="ARBA" id="ARBA00039221"/>
    </source>
</evidence>
<accession>A0AA40HTX0</accession>
<feature type="compositionally biased region" description="Basic residues" evidence="14">
    <location>
        <begin position="143"/>
        <end position="170"/>
    </location>
</feature>
<feature type="chain" id="PRO_5041212560" description="Secretogranin-1" evidence="15">
    <location>
        <begin position="21"/>
        <end position="208"/>
    </location>
</feature>
<sequence>MQPAVLLVLLGATMVAVVSSMPVDNRNHNEEMVTRCIIEVLSNALAKSNAPPISPECLQVLKRSGKEVKDEEKSENEKTRFEVRLLRDQADASEAHRPSSREDTGDPEEADTQGLSVANTEGGGHSREGAGEPKGASIPLRVKSPKKRRHTILRRARERTARKRKERNTRKGSMGKVAVKRNTWKSQARHKVPFLTKETRPQLRKKRR</sequence>
<keyword evidence="9" id="KW-1015">Disulfide bond</keyword>
<dbReference type="InterPro" id="IPR018054">
    <property type="entry name" value="Chromogranin_CS"/>
</dbReference>
<proteinExistence type="inferred from homology"/>
<gene>
    <name evidence="16" type="ORF">QTO34_001909</name>
</gene>
<evidence type="ECO:0000256" key="3">
    <source>
        <dbReference type="ARBA" id="ARBA00022525"/>
    </source>
</evidence>
<keyword evidence="17" id="KW-1185">Reference proteome</keyword>
<dbReference type="PANTHER" id="PTHR10583:SF4">
    <property type="entry name" value="SECRETOGRANIN-1"/>
    <property type="match status" value="1"/>
</dbReference>
<evidence type="ECO:0000256" key="12">
    <source>
        <dbReference type="ARBA" id="ARBA00042410"/>
    </source>
</evidence>
<dbReference type="InterPro" id="IPR001819">
    <property type="entry name" value="Chromogranin_AB"/>
</dbReference>
<dbReference type="Pfam" id="PF01271">
    <property type="entry name" value="Granin"/>
    <property type="match status" value="1"/>
</dbReference>
<name>A0AA40HTX0_CNENI</name>
<keyword evidence="5" id="KW-0765">Sulfation</keyword>
<evidence type="ECO:0000256" key="7">
    <source>
        <dbReference type="ARBA" id="ARBA00022729"/>
    </source>
</evidence>
<evidence type="ECO:0000256" key="9">
    <source>
        <dbReference type="ARBA" id="ARBA00023157"/>
    </source>
</evidence>
<evidence type="ECO:0000256" key="13">
    <source>
        <dbReference type="ARBA" id="ARBA00044763"/>
    </source>
</evidence>
<evidence type="ECO:0000313" key="17">
    <source>
        <dbReference type="Proteomes" id="UP001177744"/>
    </source>
</evidence>
<dbReference type="InterPro" id="IPR001990">
    <property type="entry name" value="Granin"/>
</dbReference>
<comment type="caution">
    <text evidence="16">The sequence shown here is derived from an EMBL/GenBank/DDBJ whole genome shotgun (WGS) entry which is preliminary data.</text>
</comment>
<evidence type="ECO:0000256" key="5">
    <source>
        <dbReference type="ARBA" id="ARBA00022641"/>
    </source>
</evidence>
<evidence type="ECO:0000256" key="2">
    <source>
        <dbReference type="ARBA" id="ARBA00005723"/>
    </source>
</evidence>
<reference evidence="16" key="1">
    <citation type="submission" date="2023-06" db="EMBL/GenBank/DDBJ databases">
        <title>Reference genome for the Northern bat (Eptesicus nilssonii), a most northern bat species.</title>
        <authorList>
            <person name="Laine V.N."/>
            <person name="Pulliainen A.T."/>
            <person name="Lilley T.M."/>
        </authorList>
    </citation>
    <scope>NUCLEOTIDE SEQUENCE</scope>
    <source>
        <strain evidence="16">BLF_Eptnil</strain>
        <tissue evidence="16">Kidney</tissue>
    </source>
</reference>
<dbReference type="AlphaFoldDB" id="A0AA40HTX0"/>
<dbReference type="PANTHER" id="PTHR10583">
    <property type="entry name" value="CHROMOGRANIN"/>
    <property type="match status" value="1"/>
</dbReference>
<dbReference type="EMBL" id="JAULJE010000011">
    <property type="protein sequence ID" value="KAK1337283.1"/>
    <property type="molecule type" value="Genomic_DNA"/>
</dbReference>
<keyword evidence="6" id="KW-0165">Cleavage on pair of basic residues</keyword>
<dbReference type="Proteomes" id="UP001177744">
    <property type="component" value="Unassembled WGS sequence"/>
</dbReference>
<evidence type="ECO:0000256" key="1">
    <source>
        <dbReference type="ARBA" id="ARBA00004613"/>
    </source>
</evidence>
<organism evidence="16 17">
    <name type="scientific">Cnephaeus nilssonii</name>
    <name type="common">Northern bat</name>
    <name type="synonym">Eptesicus nilssonii</name>
    <dbReference type="NCBI Taxonomy" id="3371016"/>
    <lineage>
        <taxon>Eukaryota</taxon>
        <taxon>Metazoa</taxon>
        <taxon>Chordata</taxon>
        <taxon>Craniata</taxon>
        <taxon>Vertebrata</taxon>
        <taxon>Euteleostomi</taxon>
        <taxon>Mammalia</taxon>
        <taxon>Eutheria</taxon>
        <taxon>Laurasiatheria</taxon>
        <taxon>Chiroptera</taxon>
        <taxon>Yangochiroptera</taxon>
        <taxon>Vespertilionidae</taxon>
        <taxon>Cnephaeus</taxon>
    </lineage>
</organism>
<keyword evidence="3" id="KW-0964">Secreted</keyword>